<evidence type="ECO:0000313" key="3">
    <source>
        <dbReference type="Proteomes" id="UP000059680"/>
    </source>
</evidence>
<keyword evidence="3" id="KW-1185">Reference proteome</keyword>
<dbReference type="FunCoup" id="A0A0P0WV07">
    <property type="interactions" value="1"/>
</dbReference>
<gene>
    <name evidence="2" type="ordered locus">Os06g0253350</name>
    <name evidence="2" type="ORF">OSNPB_060253350</name>
</gene>
<dbReference type="OMA" id="PLAICHC"/>
<dbReference type="InParanoid" id="A0A0P0WV07"/>
<dbReference type="AlphaFoldDB" id="A0A0P0WV07"/>
<protein>
    <submittedName>
        <fullName evidence="2">Os06g0253350 protein</fullName>
    </submittedName>
</protein>
<feature type="region of interest" description="Disordered" evidence="1">
    <location>
        <begin position="50"/>
        <end position="107"/>
    </location>
</feature>
<sequence length="326" mass="35425">QRRLLVVVVSAEPRVRRAGDVPLVPPVEHPVGKHELAVVAVVAGGAAVLDGPPPARHLQDERPEREHVGRRRHPPRVRELRREVTQGAHHPRRARVGGAAAVQPRQPEVAEPRVHLAVEEHVARLDVAVDDHLLPALVEVEQAGGDAPDGANALRPAQRRRALAVQPPVQAAVRHVVVDEQELASPAAVAEQRHDVAVAEAADAGDLGDELPHPLLRVVRQRHDLHGDLRPGRREDAPVHAAKAADAEQPLAICHCPEAHGGEAPGPPRRARRLLRPPQHLRDARRGARAGASVRARRRIDLTGDPRPLRGRQARQGQHHPQPPPP</sequence>
<dbReference type="PaxDb" id="39947-A0A0P0WV07"/>
<feature type="compositionally biased region" description="Low complexity" evidence="1">
    <location>
        <begin position="96"/>
        <end position="105"/>
    </location>
</feature>
<feature type="non-terminal residue" evidence="2">
    <location>
        <position position="326"/>
    </location>
</feature>
<evidence type="ECO:0000313" key="2">
    <source>
        <dbReference type="EMBL" id="BAS97072.1"/>
    </source>
</evidence>
<accession>A0A0P0WV07</accession>
<organism evidence="2 3">
    <name type="scientific">Oryza sativa subsp. japonica</name>
    <name type="common">Rice</name>
    <dbReference type="NCBI Taxonomy" id="39947"/>
    <lineage>
        <taxon>Eukaryota</taxon>
        <taxon>Viridiplantae</taxon>
        <taxon>Streptophyta</taxon>
        <taxon>Embryophyta</taxon>
        <taxon>Tracheophyta</taxon>
        <taxon>Spermatophyta</taxon>
        <taxon>Magnoliopsida</taxon>
        <taxon>Liliopsida</taxon>
        <taxon>Poales</taxon>
        <taxon>Poaceae</taxon>
        <taxon>BOP clade</taxon>
        <taxon>Oryzoideae</taxon>
        <taxon>Oryzeae</taxon>
        <taxon>Oryzinae</taxon>
        <taxon>Oryza</taxon>
        <taxon>Oryza sativa</taxon>
    </lineage>
</organism>
<name>A0A0P0WV07_ORYSJ</name>
<feature type="non-terminal residue" evidence="2">
    <location>
        <position position="1"/>
    </location>
</feature>
<reference evidence="2 3" key="2">
    <citation type="journal article" date="2013" name="Plant Cell Physiol.">
        <title>Rice Annotation Project Database (RAP-DB): an integrative and interactive database for rice genomics.</title>
        <authorList>
            <person name="Sakai H."/>
            <person name="Lee S.S."/>
            <person name="Tanaka T."/>
            <person name="Numa H."/>
            <person name="Kim J."/>
            <person name="Kawahara Y."/>
            <person name="Wakimoto H."/>
            <person name="Yang C.C."/>
            <person name="Iwamoto M."/>
            <person name="Abe T."/>
            <person name="Yamada Y."/>
            <person name="Muto A."/>
            <person name="Inokuchi H."/>
            <person name="Ikemura T."/>
            <person name="Matsumoto T."/>
            <person name="Sasaki T."/>
            <person name="Itoh T."/>
        </authorList>
    </citation>
    <scope>NUCLEOTIDE SEQUENCE [LARGE SCALE GENOMIC DNA]</scope>
    <source>
        <strain evidence="3">cv. Nipponbare</strain>
    </source>
</reference>
<dbReference type="EMBL" id="AP014962">
    <property type="protein sequence ID" value="BAS97072.1"/>
    <property type="molecule type" value="Genomic_DNA"/>
</dbReference>
<feature type="compositionally biased region" description="Basic and acidic residues" evidence="1">
    <location>
        <begin position="299"/>
        <end position="308"/>
    </location>
</feature>
<reference evidence="3" key="1">
    <citation type="journal article" date="2005" name="Nature">
        <title>The map-based sequence of the rice genome.</title>
        <authorList>
            <consortium name="International rice genome sequencing project (IRGSP)"/>
            <person name="Matsumoto T."/>
            <person name="Wu J."/>
            <person name="Kanamori H."/>
            <person name="Katayose Y."/>
            <person name="Fujisawa M."/>
            <person name="Namiki N."/>
            <person name="Mizuno H."/>
            <person name="Yamamoto K."/>
            <person name="Antonio B.A."/>
            <person name="Baba T."/>
            <person name="Sakata K."/>
            <person name="Nagamura Y."/>
            <person name="Aoki H."/>
            <person name="Arikawa K."/>
            <person name="Arita K."/>
            <person name="Bito T."/>
            <person name="Chiden Y."/>
            <person name="Fujitsuka N."/>
            <person name="Fukunaka R."/>
            <person name="Hamada M."/>
            <person name="Harada C."/>
            <person name="Hayashi A."/>
            <person name="Hijishita S."/>
            <person name="Honda M."/>
            <person name="Hosokawa S."/>
            <person name="Ichikawa Y."/>
            <person name="Idonuma A."/>
            <person name="Iijima M."/>
            <person name="Ikeda M."/>
            <person name="Ikeno M."/>
            <person name="Ito K."/>
            <person name="Ito S."/>
            <person name="Ito T."/>
            <person name="Ito Y."/>
            <person name="Ito Y."/>
            <person name="Iwabuchi A."/>
            <person name="Kamiya K."/>
            <person name="Karasawa W."/>
            <person name="Kurita K."/>
            <person name="Katagiri S."/>
            <person name="Kikuta A."/>
            <person name="Kobayashi H."/>
            <person name="Kobayashi N."/>
            <person name="Machita K."/>
            <person name="Maehara T."/>
            <person name="Masukawa M."/>
            <person name="Mizubayashi T."/>
            <person name="Mukai Y."/>
            <person name="Nagasaki H."/>
            <person name="Nagata Y."/>
            <person name="Naito S."/>
            <person name="Nakashima M."/>
            <person name="Nakama Y."/>
            <person name="Nakamichi Y."/>
            <person name="Nakamura M."/>
            <person name="Meguro A."/>
            <person name="Negishi M."/>
            <person name="Ohta I."/>
            <person name="Ohta T."/>
            <person name="Okamoto M."/>
            <person name="Ono N."/>
            <person name="Saji S."/>
            <person name="Sakaguchi M."/>
            <person name="Sakai K."/>
            <person name="Shibata M."/>
            <person name="Shimokawa T."/>
            <person name="Song J."/>
            <person name="Takazaki Y."/>
            <person name="Terasawa K."/>
            <person name="Tsugane M."/>
            <person name="Tsuji K."/>
            <person name="Ueda S."/>
            <person name="Waki K."/>
            <person name="Yamagata H."/>
            <person name="Yamamoto M."/>
            <person name="Yamamoto S."/>
            <person name="Yamane H."/>
            <person name="Yoshiki S."/>
            <person name="Yoshihara R."/>
            <person name="Yukawa K."/>
            <person name="Zhong H."/>
            <person name="Yano M."/>
            <person name="Yuan Q."/>
            <person name="Ouyang S."/>
            <person name="Liu J."/>
            <person name="Jones K.M."/>
            <person name="Gansberger K."/>
            <person name="Moffat K."/>
            <person name="Hill J."/>
            <person name="Bera J."/>
            <person name="Fadrosh D."/>
            <person name="Jin S."/>
            <person name="Johri S."/>
            <person name="Kim M."/>
            <person name="Overton L."/>
            <person name="Reardon M."/>
            <person name="Tsitrin T."/>
            <person name="Vuong H."/>
            <person name="Weaver B."/>
            <person name="Ciecko A."/>
            <person name="Tallon L."/>
            <person name="Jackson J."/>
            <person name="Pai G."/>
            <person name="Aken S.V."/>
            <person name="Utterback T."/>
            <person name="Reidmuller S."/>
            <person name="Feldblyum T."/>
            <person name="Hsiao J."/>
            <person name="Zismann V."/>
            <person name="Iobst S."/>
            <person name="de Vazeille A.R."/>
            <person name="Buell C.R."/>
            <person name="Ying K."/>
            <person name="Li Y."/>
            <person name="Lu T."/>
            <person name="Huang Y."/>
            <person name="Zhao Q."/>
            <person name="Feng Q."/>
            <person name="Zhang L."/>
            <person name="Zhu J."/>
            <person name="Weng Q."/>
            <person name="Mu J."/>
            <person name="Lu Y."/>
            <person name="Fan D."/>
            <person name="Liu Y."/>
            <person name="Guan J."/>
            <person name="Zhang Y."/>
            <person name="Yu S."/>
            <person name="Liu X."/>
            <person name="Zhang Y."/>
            <person name="Hong G."/>
            <person name="Han B."/>
            <person name="Choisne N."/>
            <person name="Demange N."/>
            <person name="Orjeda G."/>
            <person name="Samain S."/>
            <person name="Cattolico L."/>
            <person name="Pelletier E."/>
            <person name="Couloux A."/>
            <person name="Segurens B."/>
            <person name="Wincker P."/>
            <person name="D'Hont A."/>
            <person name="Scarpelli C."/>
            <person name="Weissenbach J."/>
            <person name="Salanoubat M."/>
            <person name="Quetier F."/>
            <person name="Yu Y."/>
            <person name="Kim H.R."/>
            <person name="Rambo T."/>
            <person name="Currie J."/>
            <person name="Collura K."/>
            <person name="Luo M."/>
            <person name="Yang T."/>
            <person name="Ammiraju J.S.S."/>
            <person name="Engler F."/>
            <person name="Soderlund C."/>
            <person name="Wing R.A."/>
            <person name="Palmer L.E."/>
            <person name="de la Bastide M."/>
            <person name="Spiegel L."/>
            <person name="Nascimento L."/>
            <person name="Zutavern T."/>
            <person name="O'Shaughnessy A."/>
            <person name="Dike S."/>
            <person name="Dedhia N."/>
            <person name="Preston R."/>
            <person name="Balija V."/>
            <person name="McCombie W.R."/>
            <person name="Chow T."/>
            <person name="Chen H."/>
            <person name="Chung M."/>
            <person name="Chen C."/>
            <person name="Shaw J."/>
            <person name="Wu H."/>
            <person name="Hsiao K."/>
            <person name="Chao Y."/>
            <person name="Chu M."/>
            <person name="Cheng C."/>
            <person name="Hour A."/>
            <person name="Lee P."/>
            <person name="Lin S."/>
            <person name="Lin Y."/>
            <person name="Liou J."/>
            <person name="Liu S."/>
            <person name="Hsing Y."/>
            <person name="Raghuvanshi S."/>
            <person name="Mohanty A."/>
            <person name="Bharti A.K."/>
            <person name="Gaur A."/>
            <person name="Gupta V."/>
            <person name="Kumar D."/>
            <person name="Ravi V."/>
            <person name="Vij S."/>
            <person name="Kapur A."/>
            <person name="Khurana P."/>
            <person name="Khurana P."/>
            <person name="Khurana J.P."/>
            <person name="Tyagi A.K."/>
            <person name="Gaikwad K."/>
            <person name="Singh A."/>
            <person name="Dalal V."/>
            <person name="Srivastava S."/>
            <person name="Dixit A."/>
            <person name="Pal A.K."/>
            <person name="Ghazi I.A."/>
            <person name="Yadav M."/>
            <person name="Pandit A."/>
            <person name="Bhargava A."/>
            <person name="Sureshbabu K."/>
            <person name="Batra K."/>
            <person name="Sharma T.R."/>
            <person name="Mohapatra T."/>
            <person name="Singh N.K."/>
            <person name="Messing J."/>
            <person name="Nelson A.B."/>
            <person name="Fuks G."/>
            <person name="Kavchok S."/>
            <person name="Keizer G."/>
            <person name="Linton E."/>
            <person name="Llaca V."/>
            <person name="Song R."/>
            <person name="Tanyolac B."/>
            <person name="Young S."/>
            <person name="Ho-Il K."/>
            <person name="Hahn J.H."/>
            <person name="Sangsakoo G."/>
            <person name="Vanavichit A."/>
            <person name="de Mattos Luiz.A.T."/>
            <person name="Zimmer P.D."/>
            <person name="Malone G."/>
            <person name="Dellagostin O."/>
            <person name="de Oliveira A.C."/>
            <person name="Bevan M."/>
            <person name="Bancroft I."/>
            <person name="Minx P."/>
            <person name="Cordum H."/>
            <person name="Wilson R."/>
            <person name="Cheng Z."/>
            <person name="Jin W."/>
            <person name="Jiang J."/>
            <person name="Leong S.A."/>
            <person name="Iwama H."/>
            <person name="Gojobori T."/>
            <person name="Itoh T."/>
            <person name="Niimura Y."/>
            <person name="Fujii Y."/>
            <person name="Habara T."/>
            <person name="Sakai H."/>
            <person name="Sato Y."/>
            <person name="Wilson G."/>
            <person name="Kumar K."/>
            <person name="McCouch S."/>
            <person name="Juretic N."/>
            <person name="Hoen D."/>
            <person name="Wright S."/>
            <person name="Bruskiewich R."/>
            <person name="Bureau T."/>
            <person name="Miyao A."/>
            <person name="Hirochika H."/>
            <person name="Nishikawa T."/>
            <person name="Kadowaki K."/>
            <person name="Sugiura M."/>
            <person name="Burr B."/>
            <person name="Sasaki T."/>
        </authorList>
    </citation>
    <scope>NUCLEOTIDE SEQUENCE [LARGE SCALE GENOMIC DNA]</scope>
    <source>
        <strain evidence="3">cv. Nipponbare</strain>
    </source>
</reference>
<reference evidence="2 3" key="3">
    <citation type="journal article" date="2013" name="Rice">
        <title>Improvement of the Oryza sativa Nipponbare reference genome using next generation sequence and optical map data.</title>
        <authorList>
            <person name="Kawahara Y."/>
            <person name="de la Bastide M."/>
            <person name="Hamilton J.P."/>
            <person name="Kanamori H."/>
            <person name="McCombie W.R."/>
            <person name="Ouyang S."/>
            <person name="Schwartz D.C."/>
            <person name="Tanaka T."/>
            <person name="Wu J."/>
            <person name="Zhou S."/>
            <person name="Childs K.L."/>
            <person name="Davidson R.M."/>
            <person name="Lin H."/>
            <person name="Quesada-Ocampo L."/>
            <person name="Vaillancourt B."/>
            <person name="Sakai H."/>
            <person name="Lee S.S."/>
            <person name="Kim J."/>
            <person name="Numa H."/>
            <person name="Itoh T."/>
            <person name="Buell C.R."/>
            <person name="Matsumoto T."/>
        </authorList>
    </citation>
    <scope>NUCLEOTIDE SEQUENCE [LARGE SCALE GENOMIC DNA]</scope>
    <source>
        <strain evidence="3">cv. Nipponbare</strain>
    </source>
</reference>
<feature type="compositionally biased region" description="Basic and acidic residues" evidence="1">
    <location>
        <begin position="57"/>
        <end position="67"/>
    </location>
</feature>
<evidence type="ECO:0000256" key="1">
    <source>
        <dbReference type="SAM" id="MobiDB-lite"/>
    </source>
</evidence>
<dbReference type="Gramene" id="Os06t0253350-00">
    <property type="protein sequence ID" value="Os06t0253350-00"/>
    <property type="gene ID" value="Os06g0253350"/>
</dbReference>
<dbReference type="Proteomes" id="UP000059680">
    <property type="component" value="Chromosome 6"/>
</dbReference>
<feature type="region of interest" description="Disordered" evidence="1">
    <location>
        <begin position="257"/>
        <end position="326"/>
    </location>
</feature>
<proteinExistence type="predicted"/>